<organism evidence="2 3">
    <name type="scientific">Mariniflexile ostreae</name>
    <dbReference type="NCBI Taxonomy" id="1520892"/>
    <lineage>
        <taxon>Bacteria</taxon>
        <taxon>Pseudomonadati</taxon>
        <taxon>Bacteroidota</taxon>
        <taxon>Flavobacteriia</taxon>
        <taxon>Flavobacteriales</taxon>
        <taxon>Flavobacteriaceae</taxon>
        <taxon>Mariniflexile</taxon>
    </lineage>
</organism>
<dbReference type="EC" id="2.3.1.-" evidence="2"/>
<keyword evidence="2" id="KW-0808">Transferase</keyword>
<dbReference type="InterPro" id="IPR031165">
    <property type="entry name" value="GNAT_YJDJ"/>
</dbReference>
<evidence type="ECO:0000313" key="2">
    <source>
        <dbReference type="EMBL" id="MFB9055982.1"/>
    </source>
</evidence>
<dbReference type="PANTHER" id="PTHR31435">
    <property type="entry name" value="PROTEIN NATD1"/>
    <property type="match status" value="1"/>
</dbReference>
<evidence type="ECO:0000259" key="1">
    <source>
        <dbReference type="PROSITE" id="PS51729"/>
    </source>
</evidence>
<gene>
    <name evidence="2" type="ORF">ACFFU9_04435</name>
</gene>
<dbReference type="Gene3D" id="3.40.630.30">
    <property type="match status" value="1"/>
</dbReference>
<dbReference type="GO" id="GO:0016746">
    <property type="term" value="F:acyltransferase activity"/>
    <property type="evidence" value="ECO:0007669"/>
    <property type="project" value="UniProtKB-KW"/>
</dbReference>
<keyword evidence="2" id="KW-0012">Acyltransferase</keyword>
<name>A0ABV5F960_9FLAO</name>
<dbReference type="RefSeq" id="WP_379860174.1">
    <property type="nucleotide sequence ID" value="NZ_JBHMFC010000012.1"/>
</dbReference>
<evidence type="ECO:0000313" key="3">
    <source>
        <dbReference type="Proteomes" id="UP001589585"/>
    </source>
</evidence>
<keyword evidence="3" id="KW-1185">Reference proteome</keyword>
<proteinExistence type="predicted"/>
<dbReference type="PROSITE" id="PS51729">
    <property type="entry name" value="GNAT_YJDJ"/>
    <property type="match status" value="1"/>
</dbReference>
<comment type="caution">
    <text evidence="2">The sequence shown here is derived from an EMBL/GenBank/DDBJ whole genome shotgun (WGS) entry which is preliminary data.</text>
</comment>
<feature type="domain" description="N-acetyltransferase" evidence="1">
    <location>
        <begin position="6"/>
        <end position="93"/>
    </location>
</feature>
<accession>A0ABV5F960</accession>
<reference evidence="2 3" key="1">
    <citation type="submission" date="2024-09" db="EMBL/GenBank/DDBJ databases">
        <authorList>
            <person name="Sun Q."/>
            <person name="Mori K."/>
        </authorList>
    </citation>
    <scope>NUCLEOTIDE SEQUENCE [LARGE SCALE GENOMIC DNA]</scope>
    <source>
        <strain evidence="2 3">CECT 8622</strain>
    </source>
</reference>
<dbReference type="EMBL" id="JBHMFC010000012">
    <property type="protein sequence ID" value="MFB9055982.1"/>
    <property type="molecule type" value="Genomic_DNA"/>
</dbReference>
<protein>
    <submittedName>
        <fullName evidence="2">GNAT family N-acetyltransferase</fullName>
        <ecNumber evidence="2">2.3.1.-</ecNumber>
    </submittedName>
</protein>
<sequence length="93" mass="10796">MQVNHIKLNNKGTFSLKKDGEEIGEMTYVFVNDKHIDINHTFIEKAYRGQDLGLELIKASVEFMKAHHLKAIPTCPYVKKVFDENPIYKAFRV</sequence>
<dbReference type="Pfam" id="PF14542">
    <property type="entry name" value="Acetyltransf_CG"/>
    <property type="match status" value="1"/>
</dbReference>
<dbReference type="InterPro" id="IPR045057">
    <property type="entry name" value="Gcn5-rel_NAT"/>
</dbReference>
<dbReference type="SUPFAM" id="SSF55729">
    <property type="entry name" value="Acyl-CoA N-acyltransferases (Nat)"/>
    <property type="match status" value="1"/>
</dbReference>
<dbReference type="PANTHER" id="PTHR31435:SF10">
    <property type="entry name" value="BSR4717 PROTEIN"/>
    <property type="match status" value="1"/>
</dbReference>
<dbReference type="InterPro" id="IPR016181">
    <property type="entry name" value="Acyl_CoA_acyltransferase"/>
</dbReference>
<dbReference type="Proteomes" id="UP001589585">
    <property type="component" value="Unassembled WGS sequence"/>
</dbReference>